<accession>A0ABT3MX16</accession>
<feature type="transmembrane region" description="Helical" evidence="1">
    <location>
        <begin position="20"/>
        <end position="40"/>
    </location>
</feature>
<feature type="transmembrane region" description="Helical" evidence="1">
    <location>
        <begin position="306"/>
        <end position="327"/>
    </location>
</feature>
<evidence type="ECO:0000313" key="3">
    <source>
        <dbReference type="EMBL" id="MCW7553906.1"/>
    </source>
</evidence>
<feature type="transmembrane region" description="Helical" evidence="1">
    <location>
        <begin position="339"/>
        <end position="358"/>
    </location>
</feature>
<dbReference type="Pfam" id="PF07670">
    <property type="entry name" value="Gate"/>
    <property type="match status" value="1"/>
</dbReference>
<organism evidence="3 4">
    <name type="scientific">Endozoicomonas gorgoniicola</name>
    <dbReference type="NCBI Taxonomy" id="1234144"/>
    <lineage>
        <taxon>Bacteria</taxon>
        <taxon>Pseudomonadati</taxon>
        <taxon>Pseudomonadota</taxon>
        <taxon>Gammaproteobacteria</taxon>
        <taxon>Oceanospirillales</taxon>
        <taxon>Endozoicomonadaceae</taxon>
        <taxon>Endozoicomonas</taxon>
    </lineage>
</organism>
<gene>
    <name evidence="3" type="ORF">NX722_14985</name>
</gene>
<feature type="domain" description="Nucleoside transporter/FeoB GTPase Gate" evidence="2">
    <location>
        <begin position="68"/>
        <end position="160"/>
    </location>
</feature>
<reference evidence="3 4" key="1">
    <citation type="submission" date="2022-10" db="EMBL/GenBank/DDBJ databases">
        <title>High-quality genome sequences of two octocoral-associated bacteria, Endozoicomonas euniceicola EF212 and Endozoicomonas gorgoniicola PS125.</title>
        <authorList>
            <person name="Chiou Y.-J."/>
            <person name="Chen Y.-H."/>
        </authorList>
    </citation>
    <scope>NUCLEOTIDE SEQUENCE [LARGE SCALE GENOMIC DNA]</scope>
    <source>
        <strain evidence="3 4">PS125</strain>
    </source>
</reference>
<keyword evidence="1" id="KW-0812">Transmembrane</keyword>
<feature type="transmembrane region" description="Helical" evidence="1">
    <location>
        <begin position="60"/>
        <end position="82"/>
    </location>
</feature>
<feature type="transmembrane region" description="Helical" evidence="1">
    <location>
        <begin position="173"/>
        <end position="194"/>
    </location>
</feature>
<feature type="transmembrane region" description="Helical" evidence="1">
    <location>
        <begin position="245"/>
        <end position="265"/>
    </location>
</feature>
<dbReference type="Proteomes" id="UP001209854">
    <property type="component" value="Unassembled WGS sequence"/>
</dbReference>
<evidence type="ECO:0000259" key="2">
    <source>
        <dbReference type="Pfam" id="PF07670"/>
    </source>
</evidence>
<dbReference type="RefSeq" id="WP_262563645.1">
    <property type="nucleotide sequence ID" value="NZ_JAPFCC010000001.1"/>
</dbReference>
<keyword evidence="4" id="KW-1185">Reference proteome</keyword>
<dbReference type="InterPro" id="IPR011642">
    <property type="entry name" value="Gate_dom"/>
</dbReference>
<keyword evidence="1" id="KW-1133">Transmembrane helix</keyword>
<evidence type="ECO:0000313" key="4">
    <source>
        <dbReference type="Proteomes" id="UP001209854"/>
    </source>
</evidence>
<proteinExistence type="predicted"/>
<comment type="caution">
    <text evidence="3">The sequence shown here is derived from an EMBL/GenBank/DDBJ whole genome shotgun (WGS) entry which is preliminary data.</text>
</comment>
<evidence type="ECO:0000256" key="1">
    <source>
        <dbReference type="SAM" id="Phobius"/>
    </source>
</evidence>
<dbReference type="EMBL" id="JAPFCC010000001">
    <property type="protein sequence ID" value="MCW7553906.1"/>
    <property type="molecule type" value="Genomic_DNA"/>
</dbReference>
<name>A0ABT3MX16_9GAMM</name>
<sequence>MNEFVSVSDKDKTQTSSLSARQIIEPLGLILFLVLFFGYLGSEMGLSNMFNTLFNTAHDLLLHTVLFLMGITVLAGALSRLLTEFHVISLLERLLMPLMRPVFNLPGRAAMAAMMTFFSDNPAIISLTKDKRFSSSFKPHELISLTNFGTAFGMGLIVITFMATLESAPGQNFLNAALVGLAGAMVGAVISTRLMQRLTASDIKAINLNNLNSKNSELPEDHDNSPVWLRGLNSILDGGKSGVEMGMAIIPGVLIISTIVMVLTFGPSAEGYTGAAYEGVALLPKLAGELSWLFQLLFGFDHPELVAFPITSLGAVGAAMSLVPNFISQGIISESDIAVFTAMGMCWSGYLSTHTAMLDTLGFRKLTSKAIIAHTIGGLCAGVAARYIYLLVQNLF</sequence>
<protein>
    <recommendedName>
        <fullName evidence="2">Nucleoside transporter/FeoB GTPase Gate domain-containing protein</fullName>
    </recommendedName>
</protein>
<feature type="transmembrane region" description="Helical" evidence="1">
    <location>
        <begin position="142"/>
        <end position="161"/>
    </location>
</feature>
<keyword evidence="1" id="KW-0472">Membrane</keyword>
<feature type="transmembrane region" description="Helical" evidence="1">
    <location>
        <begin position="370"/>
        <end position="392"/>
    </location>
</feature>